<protein>
    <recommendedName>
        <fullName evidence="3">DUF4177 domain-containing protein</fullName>
    </recommendedName>
</protein>
<evidence type="ECO:0000313" key="1">
    <source>
        <dbReference type="EMBL" id="ATY85043.1"/>
    </source>
</evidence>
<keyword evidence="2" id="KW-1185">Reference proteome</keyword>
<dbReference type="RefSeq" id="WP_100667841.1">
    <property type="nucleotide sequence ID" value="NZ_CP024955.1"/>
</dbReference>
<evidence type="ECO:0000313" key="2">
    <source>
        <dbReference type="Proteomes" id="UP000231932"/>
    </source>
</evidence>
<accession>A0A2K8N6X3</accession>
<reference evidence="2" key="1">
    <citation type="submission" date="2017-11" db="EMBL/GenBank/DDBJ databases">
        <title>Complete Genome Sequence of Kyrpidia sp. Strain EA-1, a thermophilic, hydrogen-oxidizing Bacterium, isolated from the Azores.</title>
        <authorList>
            <person name="Reiner J.E."/>
            <person name="Lapp C.J."/>
            <person name="Bunk B."/>
            <person name="Gescher J."/>
        </authorList>
    </citation>
    <scope>NUCLEOTIDE SEQUENCE [LARGE SCALE GENOMIC DNA]</scope>
    <source>
        <strain evidence="2">EA-1</strain>
    </source>
</reference>
<organism evidence="1 2">
    <name type="scientific">Kyrpidia spormannii</name>
    <dbReference type="NCBI Taxonomy" id="2055160"/>
    <lineage>
        <taxon>Bacteria</taxon>
        <taxon>Bacillati</taxon>
        <taxon>Bacillota</taxon>
        <taxon>Bacilli</taxon>
        <taxon>Bacillales</taxon>
        <taxon>Alicyclobacillaceae</taxon>
        <taxon>Kyrpidia</taxon>
    </lineage>
</organism>
<proteinExistence type="predicted"/>
<dbReference type="OrthoDB" id="5432776at2"/>
<sequence length="68" mass="7674">MARIQWEYASLVNHVEGIRNQLNNMGQQGWELVSIVPIPGQFHCTAVFKRPGAPRITSVKKRGDGKTR</sequence>
<dbReference type="KEGG" id="kyr:CVV65_09000"/>
<gene>
    <name evidence="1" type="ORF">CVV65_09000</name>
</gene>
<name>A0A2K8N6X3_9BACL</name>
<dbReference type="AlphaFoldDB" id="A0A2K8N6X3"/>
<dbReference type="Proteomes" id="UP000231932">
    <property type="component" value="Chromosome"/>
</dbReference>
<evidence type="ECO:0008006" key="3">
    <source>
        <dbReference type="Google" id="ProtNLM"/>
    </source>
</evidence>
<dbReference type="EMBL" id="CP024955">
    <property type="protein sequence ID" value="ATY85043.1"/>
    <property type="molecule type" value="Genomic_DNA"/>
</dbReference>